<sequence>MIVVPTWDLFITLFFIVGIGYGVILQREKILATLISTYIALAVATAWGDKVFEFFNGNSILFNQFWIRSNMSEFSIKALLFGLLIVLLTLKGDFSVSIGKSEGMVSTVFVFIYSFLNTGLIVESIINFLPQTAKMTIINQSDIAALVMSYDIAWVVVPALLMIVGGFLTSRAQSAAAPVA</sequence>
<feature type="transmembrane region" description="Helical" evidence="1">
    <location>
        <begin position="31"/>
        <end position="48"/>
    </location>
</feature>
<evidence type="ECO:0000313" key="3">
    <source>
        <dbReference type="Proteomes" id="UP000318296"/>
    </source>
</evidence>
<dbReference type="AlphaFoldDB" id="A0A554LHH9"/>
<feature type="transmembrane region" description="Helical" evidence="1">
    <location>
        <begin position="104"/>
        <end position="126"/>
    </location>
</feature>
<reference evidence="2 3" key="1">
    <citation type="submission" date="2017-07" db="EMBL/GenBank/DDBJ databases">
        <title>Mechanisms for carbon and nitrogen cycling indicate functional differentiation within the Candidate Phyla Radiation.</title>
        <authorList>
            <person name="Danczak R.E."/>
            <person name="Johnston M.D."/>
            <person name="Kenah C."/>
            <person name="Slattery M."/>
            <person name="Wrighton K.C."/>
            <person name="Wilkins M.J."/>
        </authorList>
    </citation>
    <scope>NUCLEOTIDE SEQUENCE [LARGE SCALE GENOMIC DNA]</scope>
    <source>
        <strain evidence="2">Licking1014_96</strain>
    </source>
</reference>
<name>A0A554LHH9_9BACT</name>
<protein>
    <recommendedName>
        <fullName evidence="4">Colicin V production protein</fullName>
    </recommendedName>
</protein>
<evidence type="ECO:0008006" key="4">
    <source>
        <dbReference type="Google" id="ProtNLM"/>
    </source>
</evidence>
<proteinExistence type="predicted"/>
<gene>
    <name evidence="2" type="ORF">CEN92_25</name>
</gene>
<feature type="transmembrane region" description="Helical" evidence="1">
    <location>
        <begin position="146"/>
        <end position="168"/>
    </location>
</feature>
<feature type="transmembrane region" description="Helical" evidence="1">
    <location>
        <begin position="74"/>
        <end position="92"/>
    </location>
</feature>
<keyword evidence="1" id="KW-0812">Transmembrane</keyword>
<dbReference type="Proteomes" id="UP000318296">
    <property type="component" value="Unassembled WGS sequence"/>
</dbReference>
<dbReference type="EMBL" id="VMGH01000003">
    <property type="protein sequence ID" value="TSC92297.1"/>
    <property type="molecule type" value="Genomic_DNA"/>
</dbReference>
<evidence type="ECO:0000256" key="1">
    <source>
        <dbReference type="SAM" id="Phobius"/>
    </source>
</evidence>
<comment type="caution">
    <text evidence="2">The sequence shown here is derived from an EMBL/GenBank/DDBJ whole genome shotgun (WGS) entry which is preliminary data.</text>
</comment>
<organism evidence="2 3">
    <name type="scientific">Candidatus Berkelbacteria bacterium Licking1014_96</name>
    <dbReference type="NCBI Taxonomy" id="2017149"/>
    <lineage>
        <taxon>Bacteria</taxon>
        <taxon>Candidatus Berkelbacteria</taxon>
    </lineage>
</organism>
<keyword evidence="1" id="KW-1133">Transmembrane helix</keyword>
<accession>A0A554LHH9</accession>
<keyword evidence="1" id="KW-0472">Membrane</keyword>
<evidence type="ECO:0000313" key="2">
    <source>
        <dbReference type="EMBL" id="TSC92297.1"/>
    </source>
</evidence>
<feature type="transmembrane region" description="Helical" evidence="1">
    <location>
        <begin position="6"/>
        <end position="24"/>
    </location>
</feature>